<reference evidence="2 3" key="1">
    <citation type="journal article" date="2019" name="Nat. Ecol. Evol.">
        <title>Megaphylogeny resolves global patterns of mushroom evolution.</title>
        <authorList>
            <person name="Varga T."/>
            <person name="Krizsan K."/>
            <person name="Foldi C."/>
            <person name="Dima B."/>
            <person name="Sanchez-Garcia M."/>
            <person name="Sanchez-Ramirez S."/>
            <person name="Szollosi G.J."/>
            <person name="Szarkandi J.G."/>
            <person name="Papp V."/>
            <person name="Albert L."/>
            <person name="Andreopoulos W."/>
            <person name="Angelini C."/>
            <person name="Antonin V."/>
            <person name="Barry K.W."/>
            <person name="Bougher N.L."/>
            <person name="Buchanan P."/>
            <person name="Buyck B."/>
            <person name="Bense V."/>
            <person name="Catcheside P."/>
            <person name="Chovatia M."/>
            <person name="Cooper J."/>
            <person name="Damon W."/>
            <person name="Desjardin D."/>
            <person name="Finy P."/>
            <person name="Geml J."/>
            <person name="Haridas S."/>
            <person name="Hughes K."/>
            <person name="Justo A."/>
            <person name="Karasinski D."/>
            <person name="Kautmanova I."/>
            <person name="Kiss B."/>
            <person name="Kocsube S."/>
            <person name="Kotiranta H."/>
            <person name="LaButti K.M."/>
            <person name="Lechner B.E."/>
            <person name="Liimatainen K."/>
            <person name="Lipzen A."/>
            <person name="Lukacs Z."/>
            <person name="Mihaltcheva S."/>
            <person name="Morgado L.N."/>
            <person name="Niskanen T."/>
            <person name="Noordeloos M.E."/>
            <person name="Ohm R.A."/>
            <person name="Ortiz-Santana B."/>
            <person name="Ovrebo C."/>
            <person name="Racz N."/>
            <person name="Riley R."/>
            <person name="Savchenko A."/>
            <person name="Shiryaev A."/>
            <person name="Soop K."/>
            <person name="Spirin V."/>
            <person name="Szebenyi C."/>
            <person name="Tomsovsky M."/>
            <person name="Tulloss R.E."/>
            <person name="Uehling J."/>
            <person name="Grigoriev I.V."/>
            <person name="Vagvolgyi C."/>
            <person name="Papp T."/>
            <person name="Martin F.M."/>
            <person name="Miettinen O."/>
            <person name="Hibbett D.S."/>
            <person name="Nagy L.G."/>
        </authorList>
    </citation>
    <scope>NUCLEOTIDE SEQUENCE [LARGE SCALE GENOMIC DNA]</scope>
    <source>
        <strain evidence="2 3">CBS 962.96</strain>
    </source>
</reference>
<name>A0A4S8LGX9_DENBC</name>
<accession>A0A4S8LGX9</accession>
<dbReference type="AlphaFoldDB" id="A0A4S8LGX9"/>
<evidence type="ECO:0000313" key="2">
    <source>
        <dbReference type="EMBL" id="THU88287.1"/>
    </source>
</evidence>
<evidence type="ECO:0000313" key="3">
    <source>
        <dbReference type="Proteomes" id="UP000297245"/>
    </source>
</evidence>
<evidence type="ECO:0000256" key="1">
    <source>
        <dbReference type="SAM" id="MobiDB-lite"/>
    </source>
</evidence>
<dbReference type="Proteomes" id="UP000297245">
    <property type="component" value="Unassembled WGS sequence"/>
</dbReference>
<protein>
    <submittedName>
        <fullName evidence="2">Uncharacterized protein</fullName>
    </submittedName>
</protein>
<feature type="region of interest" description="Disordered" evidence="1">
    <location>
        <begin position="65"/>
        <end position="120"/>
    </location>
</feature>
<organism evidence="2 3">
    <name type="scientific">Dendrothele bispora (strain CBS 962.96)</name>
    <dbReference type="NCBI Taxonomy" id="1314807"/>
    <lineage>
        <taxon>Eukaryota</taxon>
        <taxon>Fungi</taxon>
        <taxon>Dikarya</taxon>
        <taxon>Basidiomycota</taxon>
        <taxon>Agaricomycotina</taxon>
        <taxon>Agaricomycetes</taxon>
        <taxon>Agaricomycetidae</taxon>
        <taxon>Agaricales</taxon>
        <taxon>Agaricales incertae sedis</taxon>
        <taxon>Dendrothele</taxon>
    </lineage>
</organism>
<keyword evidence="3" id="KW-1185">Reference proteome</keyword>
<dbReference type="OrthoDB" id="6275295at2759"/>
<sequence>MRERLAIWDDDELFYIDRARWRASQARRLEREEASDAKFRKQMDEMQVLADERRKAGLLLDGAQTRAQSLRLRPQPPRKLEAPVNPKRRQYSVKKRKKRKRQRRGERYPWTSALWRQERS</sequence>
<proteinExistence type="predicted"/>
<dbReference type="EMBL" id="ML179414">
    <property type="protein sequence ID" value="THU88287.1"/>
    <property type="molecule type" value="Genomic_DNA"/>
</dbReference>
<feature type="compositionally biased region" description="Basic residues" evidence="1">
    <location>
        <begin position="86"/>
        <end position="104"/>
    </location>
</feature>
<gene>
    <name evidence="2" type="ORF">K435DRAFT_866425</name>
</gene>